<dbReference type="PANTHER" id="PTHR23222:SF0">
    <property type="entry name" value="PROHIBITIN 1"/>
    <property type="match status" value="1"/>
</dbReference>
<gene>
    <name evidence="3" type="ordered locus">Shew_2728</name>
</gene>
<keyword evidence="4" id="KW-1185">Reference proteome</keyword>
<evidence type="ECO:0000313" key="4">
    <source>
        <dbReference type="Proteomes" id="UP000001558"/>
    </source>
</evidence>
<sequence length="293" mass="32945" precursor="true">MFNRRQNKPLNSRLSQRLNMFNRLKFIAPLVVVLPLAGGLTGCTNPNTPAGEEGYVFEKPRIFGAGGYRGTLIGPSNYGVSLWRNEVINIDMRPNTYTENFKILAKDDLNISFNFHAVIAIKSGTVKEVVEKYGAENWYVRFVRETFRTYVRDEVQRYDSVALKENRSEIAQAVSVKLKDYLKTSPFQLNNVIVGNINYPDIVAIAVEKKLAAQQLLSEKETQKEIAQKDAEIRIEEAKGIAQAQKIINETLTPNYLQHEAINAQLKMADSPNHTTVYIPVGTNGIPLIKGAK</sequence>
<dbReference type="Gene3D" id="3.30.479.30">
    <property type="entry name" value="Band 7 domain"/>
    <property type="match status" value="1"/>
</dbReference>
<dbReference type="InterPro" id="IPR036013">
    <property type="entry name" value="Band_7/SPFH_dom_sf"/>
</dbReference>
<accession>A3QGJ6</accession>
<comment type="subcellular location">
    <subcellularLocation>
        <location evidence="1">Membrane</location>
        <topology evidence="1">Single-pass membrane protein</topology>
    </subcellularLocation>
</comment>
<dbReference type="GO" id="GO:0016020">
    <property type="term" value="C:membrane"/>
    <property type="evidence" value="ECO:0007669"/>
    <property type="project" value="UniProtKB-SubCell"/>
</dbReference>
<dbReference type="AlphaFoldDB" id="A3QGJ6"/>
<name>A3QGJ6_SHELP</name>
<dbReference type="Pfam" id="PF01145">
    <property type="entry name" value="Band_7"/>
    <property type="match status" value="1"/>
</dbReference>
<evidence type="ECO:0000313" key="3">
    <source>
        <dbReference type="EMBL" id="ABO24594.1"/>
    </source>
</evidence>
<dbReference type="KEGG" id="slo:Shew_2728"/>
<evidence type="ECO:0000259" key="2">
    <source>
        <dbReference type="Pfam" id="PF01145"/>
    </source>
</evidence>
<dbReference type="InterPro" id="IPR001107">
    <property type="entry name" value="Band_7"/>
</dbReference>
<dbReference type="EMBL" id="CP000606">
    <property type="protein sequence ID" value="ABO24594.1"/>
    <property type="molecule type" value="Genomic_DNA"/>
</dbReference>
<reference evidence="3 4" key="1">
    <citation type="submission" date="2007-03" db="EMBL/GenBank/DDBJ databases">
        <title>Complete sequence of Shewanella loihica PV-4.</title>
        <authorList>
            <consortium name="US DOE Joint Genome Institute"/>
            <person name="Copeland A."/>
            <person name="Lucas S."/>
            <person name="Lapidus A."/>
            <person name="Barry K."/>
            <person name="Detter J.C."/>
            <person name="Glavina del Rio T."/>
            <person name="Hammon N."/>
            <person name="Israni S."/>
            <person name="Dalin E."/>
            <person name="Tice H."/>
            <person name="Pitluck S."/>
            <person name="Chain P."/>
            <person name="Malfatti S."/>
            <person name="Shin M."/>
            <person name="Vergez L."/>
            <person name="Schmutz J."/>
            <person name="Larimer F."/>
            <person name="Land M."/>
            <person name="Hauser L."/>
            <person name="Kyrpides N."/>
            <person name="Mikhailova N."/>
            <person name="Romine M.F."/>
            <person name="Serres G."/>
            <person name="Fredrickson J."/>
            <person name="Tiedje J."/>
            <person name="Richardson P."/>
        </authorList>
    </citation>
    <scope>NUCLEOTIDE SEQUENCE [LARGE SCALE GENOMIC DNA]</scope>
    <source>
        <strain evidence="4">ATCC BAA-1088 / PV-4</strain>
    </source>
</reference>
<proteinExistence type="predicted"/>
<protein>
    <recommendedName>
        <fullName evidence="2">Band 7 domain-containing protein</fullName>
    </recommendedName>
</protein>
<dbReference type="Proteomes" id="UP000001558">
    <property type="component" value="Chromosome"/>
</dbReference>
<dbReference type="InterPro" id="IPR000163">
    <property type="entry name" value="Prohibitin"/>
</dbReference>
<dbReference type="PANTHER" id="PTHR23222">
    <property type="entry name" value="PROHIBITIN"/>
    <property type="match status" value="1"/>
</dbReference>
<dbReference type="STRING" id="323850.Shew_2728"/>
<feature type="domain" description="Band 7" evidence="2">
    <location>
        <begin position="65"/>
        <end position="230"/>
    </location>
</feature>
<dbReference type="eggNOG" id="COG0330">
    <property type="taxonomic scope" value="Bacteria"/>
</dbReference>
<dbReference type="HOGENOM" id="CLU_949618_0_0_6"/>
<organism evidence="3 4">
    <name type="scientific">Shewanella loihica (strain ATCC BAA-1088 / PV-4)</name>
    <dbReference type="NCBI Taxonomy" id="323850"/>
    <lineage>
        <taxon>Bacteria</taxon>
        <taxon>Pseudomonadati</taxon>
        <taxon>Pseudomonadota</taxon>
        <taxon>Gammaproteobacteria</taxon>
        <taxon>Alteromonadales</taxon>
        <taxon>Shewanellaceae</taxon>
        <taxon>Shewanella</taxon>
    </lineage>
</organism>
<evidence type="ECO:0000256" key="1">
    <source>
        <dbReference type="ARBA" id="ARBA00004167"/>
    </source>
</evidence>
<dbReference type="SUPFAM" id="SSF117892">
    <property type="entry name" value="Band 7/SPFH domain"/>
    <property type="match status" value="1"/>
</dbReference>